<dbReference type="PANTHER" id="PTHR35859:SF1">
    <property type="entry name" value="NONSELECTIVE CATION CHANNEL PROTEIN"/>
    <property type="match status" value="1"/>
</dbReference>
<evidence type="ECO:0000259" key="1">
    <source>
        <dbReference type="Pfam" id="PF23190"/>
    </source>
</evidence>
<sequence length="278" mass="31581">MPGEGARQLLLQGGDVEDPAASACESFDEHHGHHFHPQTVTRIITRIQALALELLPIEVDLDEIRSPTSSIITSDVVDAFGQIAGDFAPAVPFALLEARRFFARQAASNPADSDENHCRKVACEAIARRIVHRTPMHEQYALLSKRFTRIESDGDESMPASALETAIDQRATFFLSSNEAQRCVFAVWRGLLVQDQQENGNIEYQLFKIKPEQQSFWWHFDPQRIAVPRYQFFFRVGLWIVFLVCYTLAIQTPDRGFGPEDIILYLQLLGYLVEDFVK</sequence>
<reference evidence="2 3" key="1">
    <citation type="journal article" date="2018" name="Front. Microbiol.">
        <title>Prospects for Fungal Bioremediation of Acidic Radioactive Waste Sites: Characterization and Genome Sequence of Rhodotorula taiwanensis MD1149.</title>
        <authorList>
            <person name="Tkavc R."/>
            <person name="Matrosova V.Y."/>
            <person name="Grichenko O.E."/>
            <person name="Gostincar C."/>
            <person name="Volpe R.P."/>
            <person name="Klimenkova P."/>
            <person name="Gaidamakova E.K."/>
            <person name="Zhou C.E."/>
            <person name="Stewart B.J."/>
            <person name="Lyman M.G."/>
            <person name="Malfatti S.A."/>
            <person name="Rubinfeld B."/>
            <person name="Courtot M."/>
            <person name="Singh J."/>
            <person name="Dalgard C.L."/>
            <person name="Hamilton T."/>
            <person name="Frey K.G."/>
            <person name="Gunde-Cimerman N."/>
            <person name="Dugan L."/>
            <person name="Daly M.J."/>
        </authorList>
    </citation>
    <scope>NUCLEOTIDE SEQUENCE [LARGE SCALE GENOMIC DNA]</scope>
    <source>
        <strain evidence="2 3">MD1149</strain>
    </source>
</reference>
<keyword evidence="3" id="KW-1185">Reference proteome</keyword>
<name>A0A2S5AZG4_9BASI</name>
<dbReference type="InterPro" id="IPR056337">
    <property type="entry name" value="LHD_YVC1"/>
</dbReference>
<gene>
    <name evidence="2" type="ORF">BMF94_7085</name>
</gene>
<organism evidence="2 3">
    <name type="scientific">Rhodotorula taiwanensis</name>
    <dbReference type="NCBI Taxonomy" id="741276"/>
    <lineage>
        <taxon>Eukaryota</taxon>
        <taxon>Fungi</taxon>
        <taxon>Dikarya</taxon>
        <taxon>Basidiomycota</taxon>
        <taxon>Pucciniomycotina</taxon>
        <taxon>Microbotryomycetes</taxon>
        <taxon>Sporidiobolales</taxon>
        <taxon>Sporidiobolaceae</taxon>
        <taxon>Rhodotorula</taxon>
    </lineage>
</organism>
<dbReference type="Proteomes" id="UP000237144">
    <property type="component" value="Unassembled WGS sequence"/>
</dbReference>
<dbReference type="AlphaFoldDB" id="A0A2S5AZG4"/>
<feature type="non-terminal residue" evidence="2">
    <location>
        <position position="278"/>
    </location>
</feature>
<dbReference type="STRING" id="741276.A0A2S5AZG4"/>
<proteinExistence type="predicted"/>
<dbReference type="InterPro" id="IPR052971">
    <property type="entry name" value="TRP_calcium_channel"/>
</dbReference>
<accession>A0A2S5AZG4</accession>
<dbReference type="OrthoDB" id="301415at2759"/>
<dbReference type="Pfam" id="PF23190">
    <property type="entry name" value="LHD_TRPY1"/>
    <property type="match status" value="1"/>
</dbReference>
<dbReference type="EMBL" id="PJQD01000169">
    <property type="protein sequence ID" value="POY69905.1"/>
    <property type="molecule type" value="Genomic_DNA"/>
</dbReference>
<dbReference type="PANTHER" id="PTHR35859">
    <property type="entry name" value="NONSELECTIVE CATION CHANNEL PROTEIN"/>
    <property type="match status" value="1"/>
</dbReference>
<comment type="caution">
    <text evidence="2">The sequence shown here is derived from an EMBL/GenBank/DDBJ whole genome shotgun (WGS) entry which is preliminary data.</text>
</comment>
<evidence type="ECO:0000313" key="3">
    <source>
        <dbReference type="Proteomes" id="UP000237144"/>
    </source>
</evidence>
<evidence type="ECO:0000313" key="2">
    <source>
        <dbReference type="EMBL" id="POY69905.1"/>
    </source>
</evidence>
<protein>
    <recommendedName>
        <fullName evidence="1">YVC1 N-terminal linker helical domain-containing protein</fullName>
    </recommendedName>
</protein>
<feature type="domain" description="YVC1 N-terminal linker helical" evidence="1">
    <location>
        <begin position="40"/>
        <end position="220"/>
    </location>
</feature>